<dbReference type="EMBL" id="NKFA01000041">
    <property type="protein sequence ID" value="OXI31988.1"/>
    <property type="molecule type" value="Genomic_DNA"/>
</dbReference>
<protein>
    <submittedName>
        <fullName evidence="2">Uncharacterized protein</fullName>
    </submittedName>
</protein>
<dbReference type="Proteomes" id="UP000214600">
    <property type="component" value="Unassembled WGS sequence"/>
</dbReference>
<evidence type="ECO:0000256" key="1">
    <source>
        <dbReference type="SAM" id="MobiDB-lite"/>
    </source>
</evidence>
<reference evidence="2 4" key="3">
    <citation type="submission" date="2017-08" db="EMBL/GenBank/DDBJ databases">
        <title>WGS of novel Burkholderia cepaca complex species.</title>
        <authorList>
            <person name="Lipuma J."/>
            <person name="Spilker T."/>
        </authorList>
    </citation>
    <scope>NUCLEOTIDE SEQUENCE [LARGE SCALE GENOMIC DNA]</scope>
    <source>
        <strain evidence="2 4">AU17325</strain>
    </source>
</reference>
<accession>A0A6P2SM25</accession>
<sequence>MSQQASTARKRQTISESLVDLVFDAVELVFKLAYVALHRTTLGVAWLARAVLRYAKSSRKKDVSEVGAEEVASVKPAETSNLQKVEATKSLSTVAVSRGPVTAAFTRTITFERGFGAVLFWFYPGGKVKRLVKIYDRTLSERLGFERRELEEISYSGMSEIESILKATVAQVNKLLRGEHEVKLRVVASGSSDPVAASGPKSESKEQDSTKRNADDSSEKSAKRSKKEDGDVAIMPSSFKEAVEKKQKRSRPSKVYTGEIVEIGVKPRKIDDKQIEQYCVTIEADELHGNALPVYGTDLERAIADCGAEVGSRVRIEHLGRIEWREPDGRKAWKNAYNVVKL</sequence>
<dbReference type="AlphaFoldDB" id="A0A228HPG0"/>
<feature type="region of interest" description="Disordered" evidence="1">
    <location>
        <begin position="189"/>
        <end position="251"/>
    </location>
</feature>
<dbReference type="OrthoDB" id="7235451at2"/>
<accession>A0A228HPG0</accession>
<reference evidence="2" key="1">
    <citation type="submission" date="2017-06" db="EMBL/GenBank/DDBJ databases">
        <authorList>
            <person name="Kim H.J."/>
            <person name="Triplett B.A."/>
        </authorList>
    </citation>
    <scope>NUCLEOTIDE SEQUENCE [LARGE SCALE GENOMIC DNA]</scope>
    <source>
        <strain evidence="2">AU17325</strain>
    </source>
</reference>
<reference evidence="3 5" key="4">
    <citation type="submission" date="2019-09" db="EMBL/GenBank/DDBJ databases">
        <authorList>
            <person name="Depoorter E."/>
        </authorList>
    </citation>
    <scope>NUCLEOTIDE SEQUENCE [LARGE SCALE GENOMIC DNA]</scope>
    <source>
        <strain evidence="3">LMG 13014</strain>
    </source>
</reference>
<evidence type="ECO:0000313" key="2">
    <source>
        <dbReference type="EMBL" id="OXI31988.1"/>
    </source>
</evidence>
<feature type="compositionally biased region" description="Basic and acidic residues" evidence="1">
    <location>
        <begin position="202"/>
        <end position="230"/>
    </location>
</feature>
<evidence type="ECO:0000313" key="5">
    <source>
        <dbReference type="Proteomes" id="UP000494261"/>
    </source>
</evidence>
<dbReference type="RefSeq" id="WP_025496728.1">
    <property type="nucleotide sequence ID" value="NZ_CABVQC010000087.1"/>
</dbReference>
<proteinExistence type="predicted"/>
<evidence type="ECO:0000313" key="4">
    <source>
        <dbReference type="Proteomes" id="UP000214600"/>
    </source>
</evidence>
<gene>
    <name evidence="3" type="ORF">BLA13014_07553</name>
    <name evidence="2" type="ORF">CFB84_41450</name>
</gene>
<dbReference type="Proteomes" id="UP000494261">
    <property type="component" value="Unassembled WGS sequence"/>
</dbReference>
<organism evidence="2 4">
    <name type="scientific">Burkholderia aenigmatica</name>
    <dbReference type="NCBI Taxonomy" id="2015348"/>
    <lineage>
        <taxon>Bacteria</taxon>
        <taxon>Pseudomonadati</taxon>
        <taxon>Pseudomonadota</taxon>
        <taxon>Betaproteobacteria</taxon>
        <taxon>Burkholderiales</taxon>
        <taxon>Burkholderiaceae</taxon>
        <taxon>Burkholderia</taxon>
        <taxon>Burkholderia cepacia complex</taxon>
    </lineage>
</organism>
<evidence type="ECO:0000313" key="3">
    <source>
        <dbReference type="EMBL" id="VWC49049.1"/>
    </source>
</evidence>
<reference evidence="4" key="2">
    <citation type="submission" date="2017-06" db="EMBL/GenBank/DDBJ databases">
        <authorList>
            <person name="LiPuma J."/>
            <person name="Spilker T."/>
        </authorList>
    </citation>
    <scope>NUCLEOTIDE SEQUENCE [LARGE SCALE GENOMIC DNA]</scope>
    <source>
        <strain evidence="4">AU17325</strain>
    </source>
</reference>
<dbReference type="GeneID" id="99664770"/>
<name>A0A228HPG0_9BURK</name>
<dbReference type="EMBL" id="CABVQC010000087">
    <property type="protein sequence ID" value="VWC49049.1"/>
    <property type="molecule type" value="Genomic_DNA"/>
</dbReference>